<dbReference type="RefSeq" id="WP_273671440.1">
    <property type="nucleotide sequence ID" value="NZ_JAQQXR010000005.1"/>
</dbReference>
<gene>
    <name evidence="2" type="ORF">OIK44_14080</name>
</gene>
<evidence type="ECO:0000256" key="1">
    <source>
        <dbReference type="SAM" id="Phobius"/>
    </source>
</evidence>
<evidence type="ECO:0000313" key="2">
    <source>
        <dbReference type="EMBL" id="MDC8758708.1"/>
    </source>
</evidence>
<keyword evidence="3" id="KW-1185">Reference proteome</keyword>
<evidence type="ECO:0000313" key="3">
    <source>
        <dbReference type="Proteomes" id="UP001221208"/>
    </source>
</evidence>
<comment type="caution">
    <text evidence="2">The sequence shown here is derived from an EMBL/GenBank/DDBJ whole genome shotgun (WGS) entry which is preliminary data.</text>
</comment>
<proteinExistence type="predicted"/>
<sequence>MSAAQWTLCARVGAAVVGGYALTSAVAVLLAALLPLPKAEAVLAAGMSSFVVYTGAVIWVFAVAGARRAWLGLMVPALLLGALGWLLSRGGA</sequence>
<dbReference type="EMBL" id="JAQQXR010000005">
    <property type="protein sequence ID" value="MDC8758708.1"/>
    <property type="molecule type" value="Genomic_DNA"/>
</dbReference>
<accession>A0ABT5K150</accession>
<protein>
    <submittedName>
        <fullName evidence="2">DUF3649 domain-containing protein</fullName>
    </submittedName>
</protein>
<feature type="transmembrane region" description="Helical" evidence="1">
    <location>
        <begin position="69"/>
        <end position="87"/>
    </location>
</feature>
<keyword evidence="1" id="KW-1133">Transmembrane helix</keyword>
<dbReference type="InterPro" id="IPR022109">
    <property type="entry name" value="DUF3649"/>
</dbReference>
<name>A0ABT5K150_9BURK</name>
<reference evidence="2 3" key="1">
    <citation type="submission" date="2022-10" db="EMBL/GenBank/DDBJ databases">
        <title>Janthinobacterium sp. hw3 Genome sequencing.</title>
        <authorList>
            <person name="Park S."/>
        </authorList>
    </citation>
    <scope>NUCLEOTIDE SEQUENCE [LARGE SCALE GENOMIC DNA]</scope>
    <source>
        <strain evidence="3">hw3</strain>
    </source>
</reference>
<feature type="transmembrane region" description="Helical" evidence="1">
    <location>
        <begin position="42"/>
        <end position="62"/>
    </location>
</feature>
<feature type="transmembrane region" description="Helical" evidence="1">
    <location>
        <begin position="12"/>
        <end position="36"/>
    </location>
</feature>
<dbReference type="Proteomes" id="UP001221208">
    <property type="component" value="Unassembled WGS sequence"/>
</dbReference>
<dbReference type="Pfam" id="PF12365">
    <property type="entry name" value="DUF3649"/>
    <property type="match status" value="1"/>
</dbReference>
<keyword evidence="1" id="KW-0812">Transmembrane</keyword>
<keyword evidence="1" id="KW-0472">Membrane</keyword>
<organism evidence="2 3">
    <name type="scientific">Janthinobacterium fluminis</name>
    <dbReference type="NCBI Taxonomy" id="2987524"/>
    <lineage>
        <taxon>Bacteria</taxon>
        <taxon>Pseudomonadati</taxon>
        <taxon>Pseudomonadota</taxon>
        <taxon>Betaproteobacteria</taxon>
        <taxon>Burkholderiales</taxon>
        <taxon>Oxalobacteraceae</taxon>
        <taxon>Janthinobacterium</taxon>
    </lineage>
</organism>